<dbReference type="Gene3D" id="2.115.10.20">
    <property type="entry name" value="Glycosyl hydrolase domain, family 43"/>
    <property type="match status" value="1"/>
</dbReference>
<evidence type="ECO:0000256" key="9">
    <source>
        <dbReference type="ARBA" id="ARBA00023277"/>
    </source>
</evidence>
<keyword evidence="7 15" id="KW-0378">Hydrolase</keyword>
<evidence type="ECO:0000256" key="7">
    <source>
        <dbReference type="ARBA" id="ARBA00022801"/>
    </source>
</evidence>
<keyword evidence="6" id="KW-0732">Signal</keyword>
<dbReference type="InterPro" id="IPR050727">
    <property type="entry name" value="GH43_arabinanases"/>
</dbReference>
<evidence type="ECO:0000256" key="8">
    <source>
        <dbReference type="ARBA" id="ARBA00023180"/>
    </source>
</evidence>
<dbReference type="GO" id="GO:0045493">
    <property type="term" value="P:xylan catabolic process"/>
    <property type="evidence" value="ECO:0007669"/>
    <property type="project" value="UniProtKB-KW"/>
</dbReference>
<comment type="function">
    <text evidence="12">Endo-1,5-alpha-L-arabinanase involved in degradation of pectin. Its preferred substrate is linear 1,5-alpha-L-arabinan.</text>
</comment>
<comment type="similarity">
    <text evidence="3 15">Belongs to the glycosyl hydrolase 43 family.</text>
</comment>
<feature type="active site" description="Proton donor" evidence="13">
    <location>
        <position position="345"/>
    </location>
</feature>
<name>A0A319E1Z1_9EURO</name>
<dbReference type="GO" id="GO:0005576">
    <property type="term" value="C:extracellular region"/>
    <property type="evidence" value="ECO:0007669"/>
    <property type="project" value="UniProtKB-SubCell"/>
</dbReference>
<dbReference type="Pfam" id="PF04616">
    <property type="entry name" value="Glyco_hydro_43"/>
    <property type="match status" value="2"/>
</dbReference>
<evidence type="ECO:0000256" key="10">
    <source>
        <dbReference type="ARBA" id="ARBA00023295"/>
    </source>
</evidence>
<evidence type="ECO:0000256" key="4">
    <source>
        <dbReference type="ARBA" id="ARBA00022525"/>
    </source>
</evidence>
<dbReference type="InterPro" id="IPR023296">
    <property type="entry name" value="Glyco_hydro_beta-prop_sf"/>
</dbReference>
<feature type="active site" description="Proton acceptor" evidence="13">
    <location>
        <position position="125"/>
    </location>
</feature>
<dbReference type="GO" id="GO:0004553">
    <property type="term" value="F:hydrolase activity, hydrolyzing O-glycosyl compounds"/>
    <property type="evidence" value="ECO:0007669"/>
    <property type="project" value="InterPro"/>
</dbReference>
<evidence type="ECO:0000256" key="5">
    <source>
        <dbReference type="ARBA" id="ARBA00022651"/>
    </source>
</evidence>
<protein>
    <submittedName>
        <fullName evidence="18">Arabinanase/levansucrase/invertase</fullName>
    </submittedName>
</protein>
<comment type="pathway">
    <text evidence="2">Glycan metabolism; L-arabinan degradation.</text>
</comment>
<keyword evidence="8" id="KW-0325">Glycoprotein</keyword>
<dbReference type="STRING" id="1448320.A0A319E1Z1"/>
<evidence type="ECO:0000256" key="17">
    <source>
        <dbReference type="SAM" id="Phobius"/>
    </source>
</evidence>
<dbReference type="VEuPathDB" id="FungiDB:BO71DRAFT_449986"/>
<evidence type="ECO:0000256" key="1">
    <source>
        <dbReference type="ARBA" id="ARBA00004613"/>
    </source>
</evidence>
<evidence type="ECO:0000256" key="3">
    <source>
        <dbReference type="ARBA" id="ARBA00009865"/>
    </source>
</evidence>
<gene>
    <name evidence="18" type="ORF">BO71DRAFT_449986</name>
</gene>
<keyword evidence="19" id="KW-1185">Reference proteome</keyword>
<keyword evidence="5" id="KW-0858">Xylan degradation</keyword>
<keyword evidence="4" id="KW-0964">Secreted</keyword>
<dbReference type="AlphaFoldDB" id="A0A319E1Z1"/>
<dbReference type="SUPFAM" id="SSF75005">
    <property type="entry name" value="Arabinanase/levansucrase/invertase"/>
    <property type="match status" value="1"/>
</dbReference>
<dbReference type="CDD" id="cd18831">
    <property type="entry name" value="GH43_AnAbnA-like"/>
    <property type="match status" value="1"/>
</dbReference>
<dbReference type="PANTHER" id="PTHR43301">
    <property type="entry name" value="ARABINAN ENDO-1,5-ALPHA-L-ARABINOSIDASE"/>
    <property type="match status" value="1"/>
</dbReference>
<evidence type="ECO:0000256" key="12">
    <source>
        <dbReference type="ARBA" id="ARBA00025221"/>
    </source>
</evidence>
<evidence type="ECO:0000313" key="18">
    <source>
        <dbReference type="EMBL" id="PYH94628.1"/>
    </source>
</evidence>
<evidence type="ECO:0000256" key="2">
    <source>
        <dbReference type="ARBA" id="ARBA00004834"/>
    </source>
</evidence>
<accession>A0A319E1Z1</accession>
<feature type="compositionally biased region" description="Pro residues" evidence="16">
    <location>
        <begin position="53"/>
        <end position="113"/>
    </location>
</feature>
<proteinExistence type="inferred from homology"/>
<organism evidence="18 19">
    <name type="scientific">Aspergillus ellipticus CBS 707.79</name>
    <dbReference type="NCBI Taxonomy" id="1448320"/>
    <lineage>
        <taxon>Eukaryota</taxon>
        <taxon>Fungi</taxon>
        <taxon>Dikarya</taxon>
        <taxon>Ascomycota</taxon>
        <taxon>Pezizomycotina</taxon>
        <taxon>Eurotiomycetes</taxon>
        <taxon>Eurotiomycetidae</taxon>
        <taxon>Eurotiales</taxon>
        <taxon>Aspergillaceae</taxon>
        <taxon>Aspergillus</taxon>
        <taxon>Aspergillus subgen. Circumdati</taxon>
    </lineage>
</organism>
<dbReference type="EMBL" id="KZ825868">
    <property type="protein sequence ID" value="PYH94628.1"/>
    <property type="molecule type" value="Genomic_DNA"/>
</dbReference>
<evidence type="ECO:0000256" key="15">
    <source>
        <dbReference type="RuleBase" id="RU361187"/>
    </source>
</evidence>
<keyword evidence="17" id="KW-1133">Transmembrane helix</keyword>
<evidence type="ECO:0000256" key="13">
    <source>
        <dbReference type="PIRSR" id="PIRSR606710-1"/>
    </source>
</evidence>
<dbReference type="PANTHER" id="PTHR43301:SF4">
    <property type="entry name" value="ARABINAN ENDO-1,5-ALPHA-L-ARABINOSIDASE B"/>
    <property type="match status" value="1"/>
</dbReference>
<dbReference type="Proteomes" id="UP000247810">
    <property type="component" value="Unassembled WGS sequence"/>
</dbReference>
<evidence type="ECO:0000256" key="16">
    <source>
        <dbReference type="SAM" id="MobiDB-lite"/>
    </source>
</evidence>
<reference evidence="18 19" key="1">
    <citation type="submission" date="2018-02" db="EMBL/GenBank/DDBJ databases">
        <title>The genomes of Aspergillus section Nigri reveals drivers in fungal speciation.</title>
        <authorList>
            <consortium name="DOE Joint Genome Institute"/>
            <person name="Vesth T.C."/>
            <person name="Nybo J."/>
            <person name="Theobald S."/>
            <person name="Brandl J."/>
            <person name="Frisvad J.C."/>
            <person name="Nielsen K.F."/>
            <person name="Lyhne E.K."/>
            <person name="Kogle M.E."/>
            <person name="Kuo A."/>
            <person name="Riley R."/>
            <person name="Clum A."/>
            <person name="Nolan M."/>
            <person name="Lipzen A."/>
            <person name="Salamov A."/>
            <person name="Henrissat B."/>
            <person name="Wiebenga A."/>
            <person name="De vries R.P."/>
            <person name="Grigoriev I.V."/>
            <person name="Mortensen U.H."/>
            <person name="Andersen M.R."/>
            <person name="Baker S.E."/>
        </authorList>
    </citation>
    <scope>NUCLEOTIDE SEQUENCE [LARGE SCALE GENOMIC DNA]</scope>
    <source>
        <strain evidence="18 19">CBS 707.79</strain>
    </source>
</reference>
<sequence>MSTFSIAEPSDEPTPMLPPRIFLRRILKAITFLILFLVLLYPLYTHYHPPPPIPSPSPSPPSPEPPEPPSLLEPPANSPVNPPVNPPIIPDPSPPNPINPDPIPEPQPQPQPYPDTHITDLPIHDPSIIYSANTKTYFAYGSGPHIPIHTAPALSGPWTKAGTVLDGDSILPKGDVKAPWAPTTIHHNGLYYCFYATSNSGCRNSAIGVATSSTPGPGEWTDHGPLAVSGTGITMYPFDRSNAIDVSVIVDPRPHPNPNPNSNLQPGGLTKDPKPPAKKAYLSFGSFWTGIWQVPLHDDLLSLAINPDTRTEDVRHIASEPSAIHPPGKKANGVCGDPTGMHPIEGPFVSFRDGWFYLWFSWGRCCHFDPEKLPRAGLEYSIRVGRSRSPRGPFLDKMGRDLVNGGGEIVYGSNGDVYAPGGQGVLALEEGDVLYYHYLRKSIGYEFHDARLGYSPLVYVDGWPVAQ</sequence>
<keyword evidence="9" id="KW-0119">Carbohydrate metabolism</keyword>
<comment type="subcellular location">
    <subcellularLocation>
        <location evidence="1">Secreted</location>
    </subcellularLocation>
</comment>
<keyword evidence="10 15" id="KW-0326">Glycosidase</keyword>
<dbReference type="OrthoDB" id="195678at2759"/>
<feature type="region of interest" description="Disordered" evidence="16">
    <location>
        <begin position="53"/>
        <end position="118"/>
    </location>
</feature>
<evidence type="ECO:0000256" key="14">
    <source>
        <dbReference type="PIRSR" id="PIRSR606710-2"/>
    </source>
</evidence>
<keyword evidence="17" id="KW-0812">Transmembrane</keyword>
<feature type="region of interest" description="Disordered" evidence="16">
    <location>
        <begin position="251"/>
        <end position="275"/>
    </location>
</feature>
<feature type="site" description="Important for catalytic activity, responsible for pKa modulation of the active site Glu and correct orientation of both the proton donor and substrate" evidence="14">
    <location>
        <position position="245"/>
    </location>
</feature>
<evidence type="ECO:0000313" key="19">
    <source>
        <dbReference type="Proteomes" id="UP000247810"/>
    </source>
</evidence>
<keyword evidence="11" id="KW-0624">Polysaccharide degradation</keyword>
<feature type="transmembrane region" description="Helical" evidence="17">
    <location>
        <begin position="26"/>
        <end position="44"/>
    </location>
</feature>
<keyword evidence="17" id="KW-0472">Membrane</keyword>
<evidence type="ECO:0000256" key="11">
    <source>
        <dbReference type="ARBA" id="ARBA00023326"/>
    </source>
</evidence>
<evidence type="ECO:0000256" key="6">
    <source>
        <dbReference type="ARBA" id="ARBA00022729"/>
    </source>
</evidence>
<dbReference type="InterPro" id="IPR006710">
    <property type="entry name" value="Glyco_hydro_43"/>
</dbReference>